<dbReference type="RefSeq" id="WP_169417583.1">
    <property type="nucleotide sequence ID" value="NZ_JABBFX010000001.1"/>
</dbReference>
<feature type="chain" id="PRO_5032302875" evidence="1">
    <location>
        <begin position="24"/>
        <end position="269"/>
    </location>
</feature>
<reference evidence="2 3" key="1">
    <citation type="submission" date="2020-04" db="EMBL/GenBank/DDBJ databases">
        <title>Ramlibacter sp. G-1-2-2 isolated from soil.</title>
        <authorList>
            <person name="Dahal R.H."/>
        </authorList>
    </citation>
    <scope>NUCLEOTIDE SEQUENCE [LARGE SCALE GENOMIC DNA]</scope>
    <source>
        <strain evidence="2 3">G-1-2-2</strain>
    </source>
</reference>
<evidence type="ECO:0000313" key="3">
    <source>
        <dbReference type="Proteomes" id="UP000541185"/>
    </source>
</evidence>
<comment type="caution">
    <text evidence="2">The sequence shown here is derived from an EMBL/GenBank/DDBJ whole genome shotgun (WGS) entry which is preliminary data.</text>
</comment>
<keyword evidence="3" id="KW-1185">Reference proteome</keyword>
<name>A0A848H404_9BURK</name>
<protein>
    <submittedName>
        <fullName evidence="2">Uncharacterized protein</fullName>
    </submittedName>
</protein>
<proteinExistence type="predicted"/>
<gene>
    <name evidence="2" type="ORF">HHL11_06390</name>
</gene>
<feature type="signal peptide" evidence="1">
    <location>
        <begin position="1"/>
        <end position="23"/>
    </location>
</feature>
<accession>A0A848H404</accession>
<evidence type="ECO:0000313" key="2">
    <source>
        <dbReference type="EMBL" id="NML43373.1"/>
    </source>
</evidence>
<dbReference type="AlphaFoldDB" id="A0A848H404"/>
<evidence type="ECO:0000256" key="1">
    <source>
        <dbReference type="SAM" id="SignalP"/>
    </source>
</evidence>
<organism evidence="2 3">
    <name type="scientific">Ramlibacter agri</name>
    <dbReference type="NCBI Taxonomy" id="2728837"/>
    <lineage>
        <taxon>Bacteria</taxon>
        <taxon>Pseudomonadati</taxon>
        <taxon>Pseudomonadota</taxon>
        <taxon>Betaproteobacteria</taxon>
        <taxon>Burkholderiales</taxon>
        <taxon>Comamonadaceae</taxon>
        <taxon>Ramlibacter</taxon>
    </lineage>
</organism>
<sequence length="269" mass="28683">MRTLPALAIALPCCLLAAPAAQAQSWTFDLAIYGYFPRAGGTTNFPPDNGGGGGSDTVTIDGDPLLNHLKFAFMTQFAAHKGDWGLFADYIRVDFGSSKSGSRAINIGGVLPVGAAADIDYSLKGNLFTLAGSWKVPTSPAFTMDLLFGARMLDIDTHLGYALSGNIGSIPLQERSGDRNASQTNWDAIIGARGRVPFGAGSRWYAPYYVDVGTGDSSLTWQAMAGVGYSFGWGDVVGAWRYVDYRMKSGRVIDTLNFNGPAIAAVFHW</sequence>
<dbReference type="Proteomes" id="UP000541185">
    <property type="component" value="Unassembled WGS sequence"/>
</dbReference>
<dbReference type="EMBL" id="JABBFX010000001">
    <property type="protein sequence ID" value="NML43373.1"/>
    <property type="molecule type" value="Genomic_DNA"/>
</dbReference>
<keyword evidence="1" id="KW-0732">Signal</keyword>